<dbReference type="RefSeq" id="WP_253758710.1">
    <property type="nucleotide sequence ID" value="NZ_JAMZDZ010000001.1"/>
</dbReference>
<feature type="compositionally biased region" description="Low complexity" evidence="1">
    <location>
        <begin position="68"/>
        <end position="86"/>
    </location>
</feature>
<evidence type="ECO:0000256" key="1">
    <source>
        <dbReference type="SAM" id="MobiDB-lite"/>
    </source>
</evidence>
<feature type="compositionally biased region" description="Low complexity" evidence="1">
    <location>
        <begin position="47"/>
        <end position="58"/>
    </location>
</feature>
<organism evidence="2 3">
    <name type="scientific">Hamadaea flava</name>
    <dbReference type="NCBI Taxonomy" id="1742688"/>
    <lineage>
        <taxon>Bacteria</taxon>
        <taxon>Bacillati</taxon>
        <taxon>Actinomycetota</taxon>
        <taxon>Actinomycetes</taxon>
        <taxon>Micromonosporales</taxon>
        <taxon>Micromonosporaceae</taxon>
        <taxon>Hamadaea</taxon>
    </lineage>
</organism>
<evidence type="ECO:0000313" key="2">
    <source>
        <dbReference type="EMBL" id="MFC4134820.1"/>
    </source>
</evidence>
<dbReference type="PROSITE" id="PS51257">
    <property type="entry name" value="PROKAR_LIPOPROTEIN"/>
    <property type="match status" value="1"/>
</dbReference>
<reference evidence="3" key="1">
    <citation type="journal article" date="2019" name="Int. J. Syst. Evol. Microbiol.">
        <title>The Global Catalogue of Microorganisms (GCM) 10K type strain sequencing project: providing services to taxonomists for standard genome sequencing and annotation.</title>
        <authorList>
            <consortium name="The Broad Institute Genomics Platform"/>
            <consortium name="The Broad Institute Genome Sequencing Center for Infectious Disease"/>
            <person name="Wu L."/>
            <person name="Ma J."/>
        </authorList>
    </citation>
    <scope>NUCLEOTIDE SEQUENCE [LARGE SCALE GENOMIC DNA]</scope>
    <source>
        <strain evidence="3">CGMCC 4.7289</strain>
    </source>
</reference>
<keyword evidence="3" id="KW-1185">Reference proteome</keyword>
<evidence type="ECO:0000313" key="3">
    <source>
        <dbReference type="Proteomes" id="UP001595816"/>
    </source>
</evidence>
<sequence>MRLTVGPLPAAVYWRRRAVVLGGVLIVALLVSYACTSGPKTSASGNPSSTRSPSAAATGNNVPANEVSPTASPSASAAPTQTALASDEPVDPRACTDAELKVTAKPVQTSVNRGASVLIYLYIKNVSNRTCTRDIGPDLQELRVVQGAEKIWSSDDCDPPRGTNVHTFQQGLEVSFNVEWNGKLSTSCSTTAKRTPTGPAPDPGKYQVVGRVGTKLSDGVTLTIK</sequence>
<dbReference type="Proteomes" id="UP001595816">
    <property type="component" value="Unassembled WGS sequence"/>
</dbReference>
<name>A0ABV8LV12_9ACTN</name>
<gene>
    <name evidence="2" type="ORF">ACFOZ4_29780</name>
</gene>
<accession>A0ABV8LV12</accession>
<proteinExistence type="predicted"/>
<dbReference type="EMBL" id="JBHSAY010000016">
    <property type="protein sequence ID" value="MFC4134820.1"/>
    <property type="molecule type" value="Genomic_DNA"/>
</dbReference>
<feature type="region of interest" description="Disordered" evidence="1">
    <location>
        <begin position="38"/>
        <end position="92"/>
    </location>
</feature>
<comment type="caution">
    <text evidence="2">The sequence shown here is derived from an EMBL/GenBank/DDBJ whole genome shotgun (WGS) entry which is preliminary data.</text>
</comment>
<protein>
    <submittedName>
        <fullName evidence="2">Uncharacterized protein</fullName>
    </submittedName>
</protein>